<evidence type="ECO:0000259" key="1">
    <source>
        <dbReference type="Pfam" id="PF04324"/>
    </source>
</evidence>
<dbReference type="Proteomes" id="UP000320421">
    <property type="component" value="Chromosome"/>
</dbReference>
<organism evidence="3 5">
    <name type="scientific">Gimesia chilikensis</name>
    <dbReference type="NCBI Taxonomy" id="2605989"/>
    <lineage>
        <taxon>Bacteria</taxon>
        <taxon>Pseudomonadati</taxon>
        <taxon>Planctomycetota</taxon>
        <taxon>Planctomycetia</taxon>
        <taxon>Planctomycetales</taxon>
        <taxon>Planctomycetaceae</taxon>
        <taxon>Gimesia</taxon>
    </lineage>
</organism>
<accession>A0A5A8BJC0</accession>
<dbReference type="InterPro" id="IPR041854">
    <property type="entry name" value="BFD-like_2Fe2S-bd_dom_sf"/>
</dbReference>
<reference evidence="4 5" key="1">
    <citation type="submission" date="2019-02" db="EMBL/GenBank/DDBJ databases">
        <title>Deep-cultivation of Planctomycetes and their phenomic and genomic characterization uncovers novel biology.</title>
        <authorList>
            <person name="Wiegand S."/>
            <person name="Jogler M."/>
            <person name="Boedeker C."/>
            <person name="Pinto D."/>
            <person name="Vollmers J."/>
            <person name="Rivas-Marin E."/>
            <person name="Kohn T."/>
            <person name="Peeters S.H."/>
            <person name="Heuer A."/>
            <person name="Rast P."/>
            <person name="Oberbeckmann S."/>
            <person name="Bunk B."/>
            <person name="Jeske O."/>
            <person name="Meyerdierks A."/>
            <person name="Storesund J.E."/>
            <person name="Kallscheuer N."/>
            <person name="Luecker S."/>
            <person name="Lage O.M."/>
            <person name="Pohl T."/>
            <person name="Merkel B.J."/>
            <person name="Hornburger P."/>
            <person name="Mueller R.-W."/>
            <person name="Bruemmer F."/>
            <person name="Labrenz M."/>
            <person name="Spormann A.M."/>
            <person name="Op den Camp H."/>
            <person name="Overmann J."/>
            <person name="Amann R."/>
            <person name="Jetten M.S.M."/>
            <person name="Mascher T."/>
            <person name="Medema M.H."/>
            <person name="Devos D.P."/>
            <person name="Kaster A.-K."/>
            <person name="Ovreas L."/>
            <person name="Rohde M."/>
            <person name="Galperin M.Y."/>
            <person name="Jogler C."/>
        </authorList>
    </citation>
    <scope>NUCLEOTIDE SEQUENCE [LARGE SCALE GENOMIC DNA]</scope>
    <source>
        <strain evidence="2 4">HG66A1</strain>
        <strain evidence="3 5">V6</strain>
    </source>
</reference>
<sequence length="99" mass="11272">MKLDDKVCYCFHISKRKIINHLRIHRPRRASQLSECGGAGTGCGWCVPYLKRYFAEYEKAAAEDSGKITDLEEDTITAEEYAEQRDQYIQSGKGTPPAR</sequence>
<dbReference type="EMBL" id="CP036266">
    <property type="protein sequence ID" value="QDT24120.1"/>
    <property type="molecule type" value="Genomic_DNA"/>
</dbReference>
<proteinExistence type="predicted"/>
<dbReference type="EMBL" id="CP036347">
    <property type="protein sequence ID" value="QDU06174.1"/>
    <property type="molecule type" value="Genomic_DNA"/>
</dbReference>
<dbReference type="InterPro" id="IPR007419">
    <property type="entry name" value="BFD-like_2Fe2S-bd_dom"/>
</dbReference>
<dbReference type="OrthoDB" id="278622at2"/>
<dbReference type="Pfam" id="PF04324">
    <property type="entry name" value="Fer2_BFD"/>
    <property type="match status" value="1"/>
</dbReference>
<dbReference type="RefSeq" id="WP_145045021.1">
    <property type="nucleotide sequence ID" value="NZ_CP036266.1"/>
</dbReference>
<evidence type="ECO:0000313" key="3">
    <source>
        <dbReference type="EMBL" id="QDU06174.1"/>
    </source>
</evidence>
<accession>A0A517PXK5</accession>
<evidence type="ECO:0000313" key="4">
    <source>
        <dbReference type="Proteomes" id="UP000320421"/>
    </source>
</evidence>
<name>A0A517WLR8_9PLAN</name>
<evidence type="ECO:0000313" key="5">
    <source>
        <dbReference type="Proteomes" id="UP000320722"/>
    </source>
</evidence>
<feature type="domain" description="BFD-like [2Fe-2S]-binding" evidence="1">
    <location>
        <begin position="7"/>
        <end position="56"/>
    </location>
</feature>
<dbReference type="Proteomes" id="UP000320722">
    <property type="component" value="Chromosome"/>
</dbReference>
<protein>
    <submittedName>
        <fullName evidence="3">BFD-like [2Fe-2S] binding domain protein</fullName>
    </submittedName>
</protein>
<keyword evidence="4" id="KW-1185">Reference proteome</keyword>
<evidence type="ECO:0000313" key="2">
    <source>
        <dbReference type="EMBL" id="QDT24120.1"/>
    </source>
</evidence>
<accession>A0A517WLR8</accession>
<gene>
    <name evidence="2" type="ORF">HG66A1_59510</name>
    <name evidence="3" type="ORF">V6x_59250</name>
</gene>
<dbReference type="Gene3D" id="1.10.10.1100">
    <property type="entry name" value="BFD-like [2Fe-2S]-binding domain"/>
    <property type="match status" value="1"/>
</dbReference>
<dbReference type="AlphaFoldDB" id="A0A517WLR8"/>